<dbReference type="Gene3D" id="1.10.1200.10">
    <property type="entry name" value="ACP-like"/>
    <property type="match status" value="2"/>
</dbReference>
<dbReference type="InterPro" id="IPR009081">
    <property type="entry name" value="PP-bd_ACP"/>
</dbReference>
<dbReference type="InterPro" id="IPR023213">
    <property type="entry name" value="CAT-like_dom_sf"/>
</dbReference>
<dbReference type="Gene3D" id="3.40.50.12780">
    <property type="entry name" value="N-terminal domain of ligase-like"/>
    <property type="match status" value="1"/>
</dbReference>
<dbReference type="InterPro" id="IPR020806">
    <property type="entry name" value="PKS_PP-bd"/>
</dbReference>
<dbReference type="PANTHER" id="PTHR45527:SF1">
    <property type="entry name" value="FATTY ACID SYNTHASE"/>
    <property type="match status" value="1"/>
</dbReference>
<dbReference type="SMART" id="SM01294">
    <property type="entry name" value="PKS_PP_betabranch"/>
    <property type="match status" value="1"/>
</dbReference>
<feature type="domain" description="Carrier" evidence="5">
    <location>
        <begin position="997"/>
        <end position="1072"/>
    </location>
</feature>
<dbReference type="Pfam" id="PF00668">
    <property type="entry name" value="Condensation"/>
    <property type="match status" value="2"/>
</dbReference>
<dbReference type="NCBIfam" id="TIGR01733">
    <property type="entry name" value="AA-adenyl-dom"/>
    <property type="match status" value="1"/>
</dbReference>
<dbReference type="InterPro" id="IPR000873">
    <property type="entry name" value="AMP-dep_synth/lig_dom"/>
</dbReference>
<keyword evidence="3" id="KW-0597">Phosphoprotein</keyword>
<dbReference type="PANTHER" id="PTHR45527">
    <property type="entry name" value="NONRIBOSOMAL PEPTIDE SYNTHETASE"/>
    <property type="match status" value="1"/>
</dbReference>
<dbReference type="CDD" id="cd19531">
    <property type="entry name" value="LCL_NRPS-like"/>
    <property type="match status" value="1"/>
</dbReference>
<dbReference type="GO" id="GO:0008610">
    <property type="term" value="P:lipid biosynthetic process"/>
    <property type="evidence" value="ECO:0007669"/>
    <property type="project" value="UniProtKB-ARBA"/>
</dbReference>
<dbReference type="Gene3D" id="3.30.559.10">
    <property type="entry name" value="Chloramphenicol acetyltransferase-like domain"/>
    <property type="match status" value="2"/>
</dbReference>
<evidence type="ECO:0000256" key="3">
    <source>
        <dbReference type="ARBA" id="ARBA00022553"/>
    </source>
</evidence>
<dbReference type="InterPro" id="IPR006162">
    <property type="entry name" value="Ppantetheine_attach_site"/>
</dbReference>
<dbReference type="CDD" id="cd05930">
    <property type="entry name" value="A_NRPS"/>
    <property type="match status" value="1"/>
</dbReference>
<reference evidence="6 7" key="1">
    <citation type="journal article" date="2019" name="Emerg. Microbes Infect.">
        <title>Comprehensive subspecies identification of 175 nontuberculous mycobacteria species based on 7547 genomic profiles.</title>
        <authorList>
            <person name="Matsumoto Y."/>
            <person name="Kinjo T."/>
            <person name="Motooka D."/>
            <person name="Nabeya D."/>
            <person name="Jung N."/>
            <person name="Uechi K."/>
            <person name="Horii T."/>
            <person name="Iida T."/>
            <person name="Fujita J."/>
            <person name="Nakamura S."/>
        </authorList>
    </citation>
    <scope>NUCLEOTIDE SEQUENCE [LARGE SCALE GENOMIC DNA]</scope>
    <source>
        <strain evidence="6 7">JCM 14738</strain>
    </source>
</reference>
<feature type="domain" description="Carrier" evidence="5">
    <location>
        <begin position="1570"/>
        <end position="1644"/>
    </location>
</feature>
<dbReference type="GO" id="GO:0043041">
    <property type="term" value="P:amino acid activation for nonribosomal peptide biosynthetic process"/>
    <property type="evidence" value="ECO:0007669"/>
    <property type="project" value="TreeGrafter"/>
</dbReference>
<evidence type="ECO:0000256" key="1">
    <source>
        <dbReference type="ARBA" id="ARBA00001957"/>
    </source>
</evidence>
<keyword evidence="7" id="KW-1185">Reference proteome</keyword>
<dbReference type="GO" id="GO:0044550">
    <property type="term" value="P:secondary metabolite biosynthetic process"/>
    <property type="evidence" value="ECO:0007669"/>
    <property type="project" value="TreeGrafter"/>
</dbReference>
<dbReference type="UniPathway" id="UPA00011"/>
<proteinExistence type="predicted"/>
<dbReference type="PROSITE" id="PS50075">
    <property type="entry name" value="CARRIER"/>
    <property type="match status" value="2"/>
</dbReference>
<dbReference type="InterPro" id="IPR042099">
    <property type="entry name" value="ANL_N_sf"/>
</dbReference>
<sequence length="1683" mass="183299">MPDRAETAAVVDEAKTMQERRRELLRRRIAESGMAAAESARRPEIHAGERYALSAGQRRMWFLQAMDPADVTLNICVSYRLTGALDEARLHSALGDVVARHAILRTVYGVDSEGEPYQVFSDSVQIGWRTDDVTALPAAEQRHRIEALAREEFGRPFDLTTEPPLRATLIRSGTDDFVLLLTVHHICWDDDSWDVFFGELSAAYNGDQPSTPAPQFVAVEVLESPSEPGIADVGYWADVLRPSPEPLELPGVRAAHPSRRAERRTRILPADLFGRVERFAREQAASPFMVLLASFGVLVRRYTGATDFLVSVPVTDRGASAQAAIGYFGNTLLLRISPRPHDTFTSFVQAVRETCLNGFAHQSVGIDRVVREINPERMGHDGMDHLVRLGFSMRKSTSGLALDGVCVRQLELGAVTAHLPLALAVVLNPDGVLVEFEYQTDVLSAPLVDQMLAHYVSLLDNAVSAPDRRITSLDMLDSGERERVLQQSHGDLVPMPATTMVAILESAAAAKADAVALASDEEQLTYAELHRRANRLAHWMINQGFGPDDIVGLRMTTSIEFVVAMLAVLKAGAAYLPIDPAYPDERIEYLISDADPRTVIGRGEFDAAESEAARLPDVAPTDDDRRRPLLPAHLAYVIYTSGSTGQPKGVAVSHQAIAEHVESFAAEWSMTAEDILLQSSSVSFDASLLDLFITFVLGAQLIVPRPDAFSDTAYISDLISRHRVTVLHMVPSMLSTLLLLPQIRDVDAWRQLRHVPVGGEALPGEVAEKFAGYFDAELRNHYGPTEAVVCSTHMQVQGPQGNRVVPIGVPNRNVYAYVLDEELHPVPAEVIGELYLGGVQLARGYLGRPGLTAQRFVPDPFNPGMRMYRTGDLVRRNISGQLEFVGRADEQVKIRGFRIELGEVEAVIASHPAVRHCLVVTEDSEAGPMLAAYLVPVTGSAEIDLDEIRAHAASALPEYMVPNAFAVIPEIPLTVSGKLDKRALPAPTPVAVRAYREPATPTERRMCAIFAELFGWERVGADDSFFGLGGHSLLAARLVAQIRAEFGVELAVRAVFDTPTPAGLAARLIEQFRAEFDIDLDEMDAGEQPPESARPQLAPAVRPQRPPLSYSQLAAWLMYRLEGARDGFSMPLALRFTGPLDIAALAEALNDVVARHESLRTNFAEHEGVPYHIVHPALRVELPVNHVSADRLDETIAELRRHVFTPESGPLIKATLLALGSDAHVLVILVHHIVSDHASLGILFDDLVVAYRARLEGQAPHWAVLPAQFADYALWQRQAFDADTEWGRAQLAYWRAALAGLPDEIAVAADHSRPPVIGKVGEVVSFMVSASRRAALTQLAEQSGATEFMVYQAVLAVLLHKLGGGADIPIGSPVISRVDPATDHLVGLFANMVVLRNDLTGDPSLRSLVGRSRDVVLDAFAHQELPIERLVEALNPPRSRSRNPLYQTMIHFRGEDWALVPRDLTTTGDTTVVPLRIDFEVSLLDLDVGMNVTPDGELDVRIVANADLYEPRTAARIADALNAAFDAFATTPDAALSAVELLPAAEMDRLLAPPTPKPGAPSRPAAEPAEASEPTLRLLITSLEELLDISGVDAEDNFFALGGDSIISIKWAAQANANGLAMTPPMVFENMTIAELAAAVDAATNQPAAQPNPEHEQQYTPMSASGLSADALAELTASWEQQS</sequence>
<dbReference type="SUPFAM" id="SSF47336">
    <property type="entry name" value="ACP-like"/>
    <property type="match status" value="2"/>
</dbReference>
<accession>A0A7I7YI21</accession>
<gene>
    <name evidence="6" type="ORF">MCNS_35440</name>
</gene>
<dbReference type="EMBL" id="AP022613">
    <property type="protein sequence ID" value="BBZ40481.1"/>
    <property type="molecule type" value="Genomic_DNA"/>
</dbReference>
<comment type="cofactor">
    <cofactor evidence="1">
        <name>pantetheine 4'-phosphate</name>
        <dbReference type="ChEBI" id="CHEBI:47942"/>
    </cofactor>
</comment>
<dbReference type="InterPro" id="IPR010071">
    <property type="entry name" value="AA_adenyl_dom"/>
</dbReference>
<evidence type="ECO:0000256" key="2">
    <source>
        <dbReference type="ARBA" id="ARBA00022450"/>
    </source>
</evidence>
<dbReference type="FunFam" id="3.40.50.12780:FF:000012">
    <property type="entry name" value="Non-ribosomal peptide synthetase"/>
    <property type="match status" value="1"/>
</dbReference>
<feature type="region of interest" description="Disordered" evidence="4">
    <location>
        <begin position="1084"/>
        <end position="1104"/>
    </location>
</feature>
<dbReference type="InterPro" id="IPR001242">
    <property type="entry name" value="Condensation_dom"/>
</dbReference>
<feature type="region of interest" description="Disordered" evidence="4">
    <location>
        <begin position="1644"/>
        <end position="1665"/>
    </location>
</feature>
<protein>
    <submittedName>
        <fullName evidence="6">Putative peptide synthetase MbtE</fullName>
    </submittedName>
</protein>
<dbReference type="FunFam" id="1.10.1200.10:FF:000016">
    <property type="entry name" value="Non-ribosomal peptide synthase"/>
    <property type="match status" value="1"/>
</dbReference>
<dbReference type="PROSITE" id="PS00455">
    <property type="entry name" value="AMP_BINDING"/>
    <property type="match status" value="1"/>
</dbReference>
<dbReference type="Gene3D" id="3.30.300.30">
    <property type="match status" value="1"/>
</dbReference>
<dbReference type="InterPro" id="IPR045851">
    <property type="entry name" value="AMP-bd_C_sf"/>
</dbReference>
<dbReference type="Pfam" id="PF13193">
    <property type="entry name" value="AMP-binding_C"/>
    <property type="match status" value="1"/>
</dbReference>
<name>A0A7I7YI21_9MYCO</name>
<dbReference type="SMART" id="SM00823">
    <property type="entry name" value="PKS_PP"/>
    <property type="match status" value="2"/>
</dbReference>
<evidence type="ECO:0000313" key="6">
    <source>
        <dbReference type="EMBL" id="BBZ40481.1"/>
    </source>
</evidence>
<dbReference type="GO" id="GO:0005829">
    <property type="term" value="C:cytosol"/>
    <property type="evidence" value="ECO:0007669"/>
    <property type="project" value="TreeGrafter"/>
</dbReference>
<dbReference type="InterPro" id="IPR025110">
    <property type="entry name" value="AMP-bd_C"/>
</dbReference>
<dbReference type="InterPro" id="IPR020845">
    <property type="entry name" value="AMP-binding_CS"/>
</dbReference>
<feature type="region of interest" description="Disordered" evidence="4">
    <location>
        <begin position="1550"/>
        <end position="1572"/>
    </location>
</feature>
<evidence type="ECO:0000256" key="4">
    <source>
        <dbReference type="SAM" id="MobiDB-lite"/>
    </source>
</evidence>
<dbReference type="Pfam" id="PF00550">
    <property type="entry name" value="PP-binding"/>
    <property type="match status" value="2"/>
</dbReference>
<feature type="compositionally biased region" description="Low complexity" evidence="4">
    <location>
        <begin position="1562"/>
        <end position="1572"/>
    </location>
</feature>
<dbReference type="GO" id="GO:0072330">
    <property type="term" value="P:monocarboxylic acid biosynthetic process"/>
    <property type="evidence" value="ECO:0007669"/>
    <property type="project" value="UniProtKB-ARBA"/>
</dbReference>
<evidence type="ECO:0000313" key="7">
    <source>
        <dbReference type="Proteomes" id="UP000467385"/>
    </source>
</evidence>
<dbReference type="InterPro" id="IPR036736">
    <property type="entry name" value="ACP-like_sf"/>
</dbReference>
<dbReference type="GO" id="GO:0003824">
    <property type="term" value="F:catalytic activity"/>
    <property type="evidence" value="ECO:0007669"/>
    <property type="project" value="InterPro"/>
</dbReference>
<dbReference type="FunFam" id="3.40.50.980:FF:000001">
    <property type="entry name" value="Non-ribosomal peptide synthetase"/>
    <property type="match status" value="1"/>
</dbReference>
<organism evidence="6 7">
    <name type="scientific">Mycobacterium conspicuum</name>
    <dbReference type="NCBI Taxonomy" id="44010"/>
    <lineage>
        <taxon>Bacteria</taxon>
        <taxon>Bacillati</taxon>
        <taxon>Actinomycetota</taxon>
        <taxon>Actinomycetes</taxon>
        <taxon>Mycobacteriales</taxon>
        <taxon>Mycobacteriaceae</taxon>
        <taxon>Mycobacterium</taxon>
    </lineage>
</organism>
<dbReference type="SUPFAM" id="SSF56801">
    <property type="entry name" value="Acetyl-CoA synthetase-like"/>
    <property type="match status" value="1"/>
</dbReference>
<dbReference type="GO" id="GO:0031177">
    <property type="term" value="F:phosphopantetheine binding"/>
    <property type="evidence" value="ECO:0007669"/>
    <property type="project" value="InterPro"/>
</dbReference>
<dbReference type="PROSITE" id="PS00012">
    <property type="entry name" value="PHOSPHOPANTETHEINE"/>
    <property type="match status" value="2"/>
</dbReference>
<evidence type="ECO:0000259" key="5">
    <source>
        <dbReference type="PROSITE" id="PS50075"/>
    </source>
</evidence>
<dbReference type="SUPFAM" id="SSF52777">
    <property type="entry name" value="CoA-dependent acyltransferases"/>
    <property type="match status" value="4"/>
</dbReference>
<keyword evidence="2" id="KW-0596">Phosphopantetheine</keyword>
<dbReference type="Gene3D" id="3.30.559.30">
    <property type="entry name" value="Nonribosomal peptide synthetase, condensation domain"/>
    <property type="match status" value="2"/>
</dbReference>
<dbReference type="Proteomes" id="UP000467385">
    <property type="component" value="Chromosome"/>
</dbReference>
<dbReference type="Pfam" id="PF00501">
    <property type="entry name" value="AMP-binding"/>
    <property type="match status" value="1"/>
</dbReference>